<proteinExistence type="predicted"/>
<gene>
    <name evidence="1" type="ORF">SEVIR_2G252650v2</name>
</gene>
<sequence length="54" mass="6330">MTFLLLMIPKILPLLFQPNASFDSTTNLLPLREESFLFHQQTAYQLRMPSKFSN</sequence>
<name>A0A4U6VXP0_SETVI</name>
<dbReference type="Proteomes" id="UP000298652">
    <property type="component" value="Chromosome 2"/>
</dbReference>
<evidence type="ECO:0000313" key="2">
    <source>
        <dbReference type="Proteomes" id="UP000298652"/>
    </source>
</evidence>
<keyword evidence="2" id="KW-1185">Reference proteome</keyword>
<dbReference type="Gramene" id="TKW33643">
    <property type="protein sequence ID" value="TKW33643"/>
    <property type="gene ID" value="SEVIR_2G252650v2"/>
</dbReference>
<evidence type="ECO:0000313" key="1">
    <source>
        <dbReference type="EMBL" id="TKW33643.1"/>
    </source>
</evidence>
<reference evidence="1" key="1">
    <citation type="submission" date="2019-03" db="EMBL/GenBank/DDBJ databases">
        <title>WGS assembly of Setaria viridis.</title>
        <authorList>
            <person name="Huang P."/>
            <person name="Jenkins J."/>
            <person name="Grimwood J."/>
            <person name="Barry K."/>
            <person name="Healey A."/>
            <person name="Mamidi S."/>
            <person name="Sreedasyam A."/>
            <person name="Shu S."/>
            <person name="Feldman M."/>
            <person name="Wu J."/>
            <person name="Yu Y."/>
            <person name="Chen C."/>
            <person name="Johnson J."/>
            <person name="Rokhsar D."/>
            <person name="Baxter I."/>
            <person name="Schmutz J."/>
            <person name="Brutnell T."/>
            <person name="Kellogg E."/>
        </authorList>
    </citation>
    <scope>NUCLEOTIDE SEQUENCE [LARGE SCALE GENOMIC DNA]</scope>
</reference>
<dbReference type="EMBL" id="CM016553">
    <property type="protein sequence ID" value="TKW33643.1"/>
    <property type="molecule type" value="Genomic_DNA"/>
</dbReference>
<dbReference type="AlphaFoldDB" id="A0A4U6VXP0"/>
<organism evidence="1 2">
    <name type="scientific">Setaria viridis</name>
    <name type="common">Green bristlegrass</name>
    <name type="synonym">Setaria italica subsp. viridis</name>
    <dbReference type="NCBI Taxonomy" id="4556"/>
    <lineage>
        <taxon>Eukaryota</taxon>
        <taxon>Viridiplantae</taxon>
        <taxon>Streptophyta</taxon>
        <taxon>Embryophyta</taxon>
        <taxon>Tracheophyta</taxon>
        <taxon>Spermatophyta</taxon>
        <taxon>Magnoliopsida</taxon>
        <taxon>Liliopsida</taxon>
        <taxon>Poales</taxon>
        <taxon>Poaceae</taxon>
        <taxon>PACMAD clade</taxon>
        <taxon>Panicoideae</taxon>
        <taxon>Panicodae</taxon>
        <taxon>Paniceae</taxon>
        <taxon>Cenchrinae</taxon>
        <taxon>Setaria</taxon>
    </lineage>
</organism>
<protein>
    <submittedName>
        <fullName evidence="1">Uncharacterized protein</fullName>
    </submittedName>
</protein>
<accession>A0A4U6VXP0</accession>